<dbReference type="RefSeq" id="WP_102070550.1">
    <property type="nucleotide sequence ID" value="NZ_PDNV01000008.1"/>
</dbReference>
<evidence type="ECO:0000313" key="3">
    <source>
        <dbReference type="EMBL" id="PLC53280.1"/>
    </source>
</evidence>
<evidence type="ECO:0000256" key="2">
    <source>
        <dbReference type="SAM" id="SignalP"/>
    </source>
</evidence>
<dbReference type="Gene3D" id="3.40.190.150">
    <property type="entry name" value="Bordetella uptake gene, domain 1"/>
    <property type="match status" value="1"/>
</dbReference>
<organism evidence="3 4">
    <name type="scientific">Pollutimonas nitritireducens</name>
    <dbReference type="NCBI Taxonomy" id="2045209"/>
    <lineage>
        <taxon>Bacteria</taxon>
        <taxon>Pseudomonadati</taxon>
        <taxon>Pseudomonadota</taxon>
        <taxon>Betaproteobacteria</taxon>
        <taxon>Burkholderiales</taxon>
        <taxon>Alcaligenaceae</taxon>
        <taxon>Pollutimonas</taxon>
    </lineage>
</organism>
<dbReference type="EMBL" id="PDNV01000008">
    <property type="protein sequence ID" value="PLC53280.1"/>
    <property type="molecule type" value="Genomic_DNA"/>
</dbReference>
<gene>
    <name evidence="3" type="ORF">CR155_13435</name>
</gene>
<comment type="similarity">
    <text evidence="1">Belongs to the UPF0065 (bug) family.</text>
</comment>
<keyword evidence="2" id="KW-0732">Signal</keyword>
<dbReference type="PIRSF" id="PIRSF017082">
    <property type="entry name" value="YflP"/>
    <property type="match status" value="1"/>
</dbReference>
<dbReference type="PANTHER" id="PTHR42928:SF5">
    <property type="entry name" value="BLR1237 PROTEIN"/>
    <property type="match status" value="1"/>
</dbReference>
<reference evidence="3 4" key="1">
    <citation type="submission" date="2017-10" db="EMBL/GenBank/DDBJ databases">
        <title>Two draft genome sequences of Pusillimonas sp. strains isolated from a nitrate- and radionuclide-contaminated groundwater in Russia.</title>
        <authorList>
            <person name="Grouzdev D.S."/>
            <person name="Tourova T.P."/>
            <person name="Goeva M.A."/>
            <person name="Babich T.L."/>
            <person name="Sokolova D.S."/>
            <person name="Abdullin R."/>
            <person name="Poltaraus A.B."/>
            <person name="Toshchakov S.V."/>
            <person name="Nazina T.N."/>
        </authorList>
    </citation>
    <scope>NUCLEOTIDE SEQUENCE [LARGE SCALE GENOMIC DNA]</scope>
    <source>
        <strain evidence="3 4">JR1/69-2-13</strain>
    </source>
</reference>
<evidence type="ECO:0000256" key="1">
    <source>
        <dbReference type="ARBA" id="ARBA00006987"/>
    </source>
</evidence>
<proteinExistence type="inferred from homology"/>
<evidence type="ECO:0000313" key="4">
    <source>
        <dbReference type="Proteomes" id="UP000234328"/>
    </source>
</evidence>
<protein>
    <submittedName>
        <fullName evidence="3">Uncharacterized protein</fullName>
    </submittedName>
</protein>
<dbReference type="AlphaFoldDB" id="A0A2N4UE34"/>
<keyword evidence="4" id="KW-1185">Reference proteome</keyword>
<dbReference type="OrthoDB" id="8678477at2"/>
<dbReference type="Gene3D" id="3.40.190.10">
    <property type="entry name" value="Periplasmic binding protein-like II"/>
    <property type="match status" value="1"/>
</dbReference>
<feature type="signal peptide" evidence="2">
    <location>
        <begin position="1"/>
        <end position="26"/>
    </location>
</feature>
<feature type="chain" id="PRO_5014755994" evidence="2">
    <location>
        <begin position="27"/>
        <end position="328"/>
    </location>
</feature>
<comment type="caution">
    <text evidence="3">The sequence shown here is derived from an EMBL/GenBank/DDBJ whole genome shotgun (WGS) entry which is preliminary data.</text>
</comment>
<accession>A0A2N4UE34</accession>
<dbReference type="InterPro" id="IPR042100">
    <property type="entry name" value="Bug_dom1"/>
</dbReference>
<dbReference type="SUPFAM" id="SSF53850">
    <property type="entry name" value="Periplasmic binding protein-like II"/>
    <property type="match status" value="1"/>
</dbReference>
<dbReference type="PANTHER" id="PTHR42928">
    <property type="entry name" value="TRICARBOXYLATE-BINDING PROTEIN"/>
    <property type="match status" value="1"/>
</dbReference>
<dbReference type="Pfam" id="PF03401">
    <property type="entry name" value="TctC"/>
    <property type="match status" value="1"/>
</dbReference>
<sequence length="328" mass="34917">MRKTIQKILYVATTAAVLTLSTQAQSQTAAYPERPITLVVGLTPGASSDSVAREIAKHLSARLNVPVVVDNKPGANTIIASNTVAKAKPDGYTLLLTNSMNTTNPSVQESLPYDYKKDHEHIVLVASAPNLMGVRSSLNEVKDIAGLVAYAKKKPGEFAYGSAGVGSIHHLLMEVIAERAGIKLNHIPYKGGGAALQDLLGGNIDAYFGTISSLQAHVKSGAVTPLFVTSAKRSSKMQEAETLEEFGLTGLVSDYWLGLSGPAGISKDVVTLINKEVNEILKMPDVIKRFDELGVMPLGGTPEEMNKFFNLELEFWKAAAKAAGVTPS</sequence>
<dbReference type="CDD" id="cd13578">
    <property type="entry name" value="PBP2_Bug27"/>
    <property type="match status" value="1"/>
</dbReference>
<dbReference type="Proteomes" id="UP000234328">
    <property type="component" value="Unassembled WGS sequence"/>
</dbReference>
<dbReference type="InterPro" id="IPR005064">
    <property type="entry name" value="BUG"/>
</dbReference>
<name>A0A2N4UE34_9BURK</name>